<dbReference type="HOGENOM" id="CLU_042941_8_3_1"/>
<sequence length="144" mass="16523">MVLEETVRYDTGSKLSNIEWLSTRAPWGHAGYVRIGEDHRAYGIAMVHQLHCVEMLARALFDPDDPNASPPHIAHCLQYLKQLFLCNADTTLEPYDFMSRNFTSHTVGMSRNCRDWTAVYVAADENYSRWTALVESSEDRLRPT</sequence>
<evidence type="ECO:0000256" key="2">
    <source>
        <dbReference type="ARBA" id="ARBA00023002"/>
    </source>
</evidence>
<name>K5VEM3_PHACS</name>
<evidence type="ECO:0000256" key="3">
    <source>
        <dbReference type="ARBA" id="ARBA00035112"/>
    </source>
</evidence>
<dbReference type="Proteomes" id="UP000008370">
    <property type="component" value="Unassembled WGS sequence"/>
</dbReference>
<evidence type="ECO:0000313" key="5">
    <source>
        <dbReference type="Proteomes" id="UP000008370"/>
    </source>
</evidence>
<evidence type="ECO:0000256" key="1">
    <source>
        <dbReference type="ARBA" id="ARBA00004685"/>
    </source>
</evidence>
<dbReference type="EMBL" id="JH930480">
    <property type="protein sequence ID" value="EKM49613.1"/>
    <property type="molecule type" value="Genomic_DNA"/>
</dbReference>
<dbReference type="AlphaFoldDB" id="K5VEM3"/>
<dbReference type="GeneID" id="18919032"/>
<comment type="similarity">
    <text evidence="3">Belongs to the ustYa family.</text>
</comment>
<dbReference type="InParanoid" id="K5VEM3"/>
<dbReference type="Pfam" id="PF11807">
    <property type="entry name" value="UstYa"/>
    <property type="match status" value="1"/>
</dbReference>
<comment type="pathway">
    <text evidence="1">Mycotoxin biosynthesis.</text>
</comment>
<dbReference type="PANTHER" id="PTHR33365">
    <property type="entry name" value="YALI0B05434P"/>
    <property type="match status" value="1"/>
</dbReference>
<dbReference type="OrthoDB" id="3687641at2759"/>
<dbReference type="GO" id="GO:0016491">
    <property type="term" value="F:oxidoreductase activity"/>
    <property type="evidence" value="ECO:0007669"/>
    <property type="project" value="UniProtKB-KW"/>
</dbReference>
<organism evidence="4 5">
    <name type="scientific">Phanerochaete carnosa (strain HHB-10118-sp)</name>
    <name type="common">White-rot fungus</name>
    <name type="synonym">Peniophora carnosa</name>
    <dbReference type="NCBI Taxonomy" id="650164"/>
    <lineage>
        <taxon>Eukaryota</taxon>
        <taxon>Fungi</taxon>
        <taxon>Dikarya</taxon>
        <taxon>Basidiomycota</taxon>
        <taxon>Agaricomycotina</taxon>
        <taxon>Agaricomycetes</taxon>
        <taxon>Polyporales</taxon>
        <taxon>Phanerochaetaceae</taxon>
        <taxon>Phanerochaete</taxon>
    </lineage>
</organism>
<dbReference type="PANTHER" id="PTHR33365:SF11">
    <property type="entry name" value="TAT PATHWAY SIGNAL SEQUENCE"/>
    <property type="match status" value="1"/>
</dbReference>
<protein>
    <recommendedName>
        <fullName evidence="6">Oxidase ustYa</fullName>
    </recommendedName>
</protein>
<gene>
    <name evidence="4" type="ORF">PHACADRAFT_265166</name>
</gene>
<dbReference type="KEGG" id="pco:PHACADRAFT_265166"/>
<keyword evidence="5" id="KW-1185">Reference proteome</keyword>
<proteinExistence type="inferred from homology"/>
<dbReference type="RefSeq" id="XP_007401678.1">
    <property type="nucleotide sequence ID" value="XM_007401616.1"/>
</dbReference>
<reference evidence="4 5" key="1">
    <citation type="journal article" date="2012" name="BMC Genomics">
        <title>Comparative genomics of the white-rot fungi, Phanerochaete carnosa and P. chrysosporium, to elucidate the genetic basis of the distinct wood types they colonize.</title>
        <authorList>
            <person name="Suzuki H."/>
            <person name="MacDonald J."/>
            <person name="Syed K."/>
            <person name="Salamov A."/>
            <person name="Hori C."/>
            <person name="Aerts A."/>
            <person name="Henrissat B."/>
            <person name="Wiebenga A."/>
            <person name="vanKuyk P.A."/>
            <person name="Barry K."/>
            <person name="Lindquist E."/>
            <person name="LaButti K."/>
            <person name="Lapidus A."/>
            <person name="Lucas S."/>
            <person name="Coutinho P."/>
            <person name="Gong Y."/>
            <person name="Samejima M."/>
            <person name="Mahadevan R."/>
            <person name="Abou-Zaid M."/>
            <person name="de Vries R.P."/>
            <person name="Igarashi K."/>
            <person name="Yadav J.S."/>
            <person name="Grigoriev I.V."/>
            <person name="Master E.R."/>
        </authorList>
    </citation>
    <scope>NUCLEOTIDE SEQUENCE [LARGE SCALE GENOMIC DNA]</scope>
    <source>
        <strain evidence="4 5">HHB-10118-sp</strain>
    </source>
</reference>
<dbReference type="GO" id="GO:0043386">
    <property type="term" value="P:mycotoxin biosynthetic process"/>
    <property type="evidence" value="ECO:0007669"/>
    <property type="project" value="InterPro"/>
</dbReference>
<evidence type="ECO:0000313" key="4">
    <source>
        <dbReference type="EMBL" id="EKM49613.1"/>
    </source>
</evidence>
<evidence type="ECO:0008006" key="6">
    <source>
        <dbReference type="Google" id="ProtNLM"/>
    </source>
</evidence>
<dbReference type="InterPro" id="IPR021765">
    <property type="entry name" value="UstYa-like"/>
</dbReference>
<keyword evidence="2" id="KW-0560">Oxidoreductase</keyword>
<accession>K5VEM3</accession>